<dbReference type="EMBL" id="AXUN02000090">
    <property type="protein sequence ID" value="ETA81548.1"/>
    <property type="molecule type" value="Genomic_DNA"/>
</dbReference>
<proteinExistence type="predicted"/>
<reference evidence="7 8" key="1">
    <citation type="journal article" date="2014" name="Genome Announc.">
        <title>Genome Sequence of Youngiibacter fragilis, the Type Strain of the Genus Youngiibacter.</title>
        <authorList>
            <person name="Wawrik C.B."/>
            <person name="Callaghan A.V."/>
            <person name="Stamps B.W."/>
            <person name="Wawrik B."/>
        </authorList>
    </citation>
    <scope>NUCLEOTIDE SEQUENCE [LARGE SCALE GENOMIC DNA]</scope>
    <source>
        <strain evidence="7 8">232.1</strain>
    </source>
</reference>
<dbReference type="Pfam" id="PF00158">
    <property type="entry name" value="Sigma54_activat"/>
    <property type="match status" value="1"/>
</dbReference>
<dbReference type="FunFam" id="3.40.50.300:FF:000006">
    <property type="entry name" value="DNA-binding transcriptional regulator NtrC"/>
    <property type="match status" value="1"/>
</dbReference>
<feature type="domain" description="Sigma-54 factor interaction" evidence="5">
    <location>
        <begin position="214"/>
        <end position="443"/>
    </location>
</feature>
<keyword evidence="1" id="KW-0547">Nucleotide-binding</keyword>
<dbReference type="SUPFAM" id="SSF52540">
    <property type="entry name" value="P-loop containing nucleoside triphosphate hydrolases"/>
    <property type="match status" value="1"/>
</dbReference>
<evidence type="ECO:0000256" key="1">
    <source>
        <dbReference type="ARBA" id="ARBA00022741"/>
    </source>
</evidence>
<dbReference type="GO" id="GO:0006355">
    <property type="term" value="P:regulation of DNA-templated transcription"/>
    <property type="evidence" value="ECO:0007669"/>
    <property type="project" value="InterPro"/>
</dbReference>
<dbReference type="PROSITE" id="PS00688">
    <property type="entry name" value="SIGMA54_INTERACT_3"/>
    <property type="match status" value="1"/>
</dbReference>
<dbReference type="Pfam" id="PF00989">
    <property type="entry name" value="PAS"/>
    <property type="match status" value="1"/>
</dbReference>
<feature type="domain" description="PAS" evidence="6">
    <location>
        <begin position="75"/>
        <end position="122"/>
    </location>
</feature>
<name>V7I6Q4_9CLOT</name>
<dbReference type="PROSITE" id="PS50112">
    <property type="entry name" value="PAS"/>
    <property type="match status" value="1"/>
</dbReference>
<evidence type="ECO:0000256" key="4">
    <source>
        <dbReference type="ARBA" id="ARBA00023163"/>
    </source>
</evidence>
<keyword evidence="2" id="KW-0067">ATP-binding</keyword>
<dbReference type="InterPro" id="IPR035965">
    <property type="entry name" value="PAS-like_dom_sf"/>
</dbReference>
<dbReference type="PANTHER" id="PTHR32071">
    <property type="entry name" value="TRANSCRIPTIONAL REGULATORY PROTEIN"/>
    <property type="match status" value="1"/>
</dbReference>
<evidence type="ECO:0000259" key="5">
    <source>
        <dbReference type="PROSITE" id="PS50045"/>
    </source>
</evidence>
<dbReference type="SMART" id="SM00382">
    <property type="entry name" value="AAA"/>
    <property type="match status" value="1"/>
</dbReference>
<dbReference type="CDD" id="cd00130">
    <property type="entry name" value="PAS"/>
    <property type="match status" value="1"/>
</dbReference>
<dbReference type="PANTHER" id="PTHR32071:SF57">
    <property type="entry name" value="C4-DICARBOXYLATE TRANSPORT TRANSCRIPTIONAL REGULATORY PROTEIN DCTD"/>
    <property type="match status" value="1"/>
</dbReference>
<dbReference type="SUPFAM" id="SSF46689">
    <property type="entry name" value="Homeodomain-like"/>
    <property type="match status" value="1"/>
</dbReference>
<gene>
    <name evidence="7" type="ORF">T472_0205625</name>
</gene>
<dbReference type="CDD" id="cd00009">
    <property type="entry name" value="AAA"/>
    <property type="match status" value="1"/>
</dbReference>
<dbReference type="Gene3D" id="1.10.8.60">
    <property type="match status" value="1"/>
</dbReference>
<dbReference type="GO" id="GO:0043565">
    <property type="term" value="F:sequence-specific DNA binding"/>
    <property type="evidence" value="ECO:0007669"/>
    <property type="project" value="InterPro"/>
</dbReference>
<evidence type="ECO:0000259" key="6">
    <source>
        <dbReference type="PROSITE" id="PS50112"/>
    </source>
</evidence>
<dbReference type="InterPro" id="IPR000014">
    <property type="entry name" value="PAS"/>
</dbReference>
<keyword evidence="8" id="KW-1185">Reference proteome</keyword>
<dbReference type="InterPro" id="IPR002078">
    <property type="entry name" value="Sigma_54_int"/>
</dbReference>
<evidence type="ECO:0000256" key="2">
    <source>
        <dbReference type="ARBA" id="ARBA00022840"/>
    </source>
</evidence>
<dbReference type="Proteomes" id="UP000017747">
    <property type="component" value="Unassembled WGS sequence"/>
</dbReference>
<evidence type="ECO:0000313" key="7">
    <source>
        <dbReference type="EMBL" id="ETA81548.1"/>
    </source>
</evidence>
<dbReference type="SUPFAM" id="SSF55785">
    <property type="entry name" value="PYP-like sensor domain (PAS domain)"/>
    <property type="match status" value="1"/>
</dbReference>
<dbReference type="Gene3D" id="3.40.50.300">
    <property type="entry name" value="P-loop containing nucleotide triphosphate hydrolases"/>
    <property type="match status" value="1"/>
</dbReference>
<dbReference type="Pfam" id="PF25601">
    <property type="entry name" value="AAA_lid_14"/>
    <property type="match status" value="1"/>
</dbReference>
<dbReference type="NCBIfam" id="TIGR00229">
    <property type="entry name" value="sensory_box"/>
    <property type="match status" value="1"/>
</dbReference>
<dbReference type="InterPro" id="IPR003593">
    <property type="entry name" value="AAA+_ATPase"/>
</dbReference>
<keyword evidence="4" id="KW-0804">Transcription</keyword>
<dbReference type="InterPro" id="IPR025662">
    <property type="entry name" value="Sigma_54_int_dom_ATP-bd_1"/>
</dbReference>
<organism evidence="7 8">
    <name type="scientific">Youngiibacter fragilis 232.1</name>
    <dbReference type="NCBI Taxonomy" id="994573"/>
    <lineage>
        <taxon>Bacteria</taxon>
        <taxon>Bacillati</taxon>
        <taxon>Bacillota</taxon>
        <taxon>Clostridia</taxon>
        <taxon>Eubacteriales</taxon>
        <taxon>Clostridiaceae</taxon>
        <taxon>Youngiibacter</taxon>
    </lineage>
</organism>
<protein>
    <submittedName>
        <fullName evidence="7">Diguanylate cyclase</fullName>
    </submittedName>
</protein>
<evidence type="ECO:0000313" key="8">
    <source>
        <dbReference type="Proteomes" id="UP000017747"/>
    </source>
</evidence>
<dbReference type="GO" id="GO:0005524">
    <property type="term" value="F:ATP binding"/>
    <property type="evidence" value="ECO:0007669"/>
    <property type="project" value="UniProtKB-KW"/>
</dbReference>
<dbReference type="InterPro" id="IPR009057">
    <property type="entry name" value="Homeodomain-like_sf"/>
</dbReference>
<keyword evidence="3" id="KW-0805">Transcription regulation</keyword>
<dbReference type="InterPro" id="IPR002197">
    <property type="entry name" value="HTH_Fis"/>
</dbReference>
<dbReference type="PROSITE" id="PS50045">
    <property type="entry name" value="SIGMA54_INTERACT_4"/>
    <property type="match status" value="1"/>
</dbReference>
<dbReference type="InterPro" id="IPR027417">
    <property type="entry name" value="P-loop_NTPase"/>
</dbReference>
<dbReference type="STRING" id="994573.T472_0205625"/>
<dbReference type="AlphaFoldDB" id="V7I6Q4"/>
<dbReference type="PROSITE" id="PS00675">
    <property type="entry name" value="SIGMA54_INTERACT_1"/>
    <property type="match status" value="1"/>
</dbReference>
<dbReference type="InterPro" id="IPR013767">
    <property type="entry name" value="PAS_fold"/>
</dbReference>
<sequence>MAVSRTDYSVSVEYEDMIVWSESSDIIFSYQYLYENIKCVSKKLCYNALKDHRGDGNQMNGKYNTITMDFINKWDNNFLLDILDDISDIVMINDLETRIVYVNKAYEKILGVPQKKAIGKKLSDIEPNATAIKVMNRGIASHYIVEELKSVGISAVGVSFPIFKEGILMGAVSIFNDLTQLNALSEELHRTQEISKYYQDQLEKRKLSPSFSEYVCTNEKTREVLFLASKVAKTDSTILIRGESGVGKEVLARAICRESKRSGMPFIKVNCASIPENLLESELFGYDEGAFTGARKGGKMGKFELAKGGTIFLDEIGDMTFNMQAKILRVIQEKEFERVGGTKTLPLDVRIITATNRDLESMIADGTFRSDLYYRLNVIPLNLPSLRERKDDIIPLSRTILENLNKGCGESVTISPEVAILFQKYDWPGNIRELGNVLEHGNIVRTGDRIEIKDLPKYLLPYKLDIGNESFETFDLKTNVEILEKGLIKESLKRNSFNKSKAMDELGISRRNFYEKLARYDLVDFCDENSKTVK</sequence>
<accession>V7I6Q4</accession>
<dbReference type="InterPro" id="IPR025944">
    <property type="entry name" value="Sigma_54_int_dom_CS"/>
</dbReference>
<dbReference type="Gene3D" id="3.30.450.20">
    <property type="entry name" value="PAS domain"/>
    <property type="match status" value="1"/>
</dbReference>
<evidence type="ECO:0000256" key="3">
    <source>
        <dbReference type="ARBA" id="ARBA00023015"/>
    </source>
</evidence>
<dbReference type="eggNOG" id="COG3829">
    <property type="taxonomic scope" value="Bacteria"/>
</dbReference>
<dbReference type="SMART" id="SM00091">
    <property type="entry name" value="PAS"/>
    <property type="match status" value="1"/>
</dbReference>
<comment type="caution">
    <text evidence="7">The sequence shown here is derived from an EMBL/GenBank/DDBJ whole genome shotgun (WGS) entry which is preliminary data.</text>
</comment>
<dbReference type="Gene3D" id="1.10.10.60">
    <property type="entry name" value="Homeodomain-like"/>
    <property type="match status" value="1"/>
</dbReference>
<dbReference type="InterPro" id="IPR058031">
    <property type="entry name" value="AAA_lid_NorR"/>
</dbReference>
<dbReference type="Pfam" id="PF02954">
    <property type="entry name" value="HTH_8"/>
    <property type="match status" value="1"/>
</dbReference>